<dbReference type="Pfam" id="PF16925">
    <property type="entry name" value="TetR_C_13"/>
    <property type="match status" value="1"/>
</dbReference>
<protein>
    <submittedName>
        <fullName evidence="6">TetR/AcrR family transcriptional regulator</fullName>
    </submittedName>
</protein>
<gene>
    <name evidence="6" type="ORF">JJB74_23550</name>
</gene>
<organism evidence="6 7">
    <name type="scientific">Noviherbaspirillum pedocola</name>
    <dbReference type="NCBI Taxonomy" id="2801341"/>
    <lineage>
        <taxon>Bacteria</taxon>
        <taxon>Pseudomonadati</taxon>
        <taxon>Pseudomonadota</taxon>
        <taxon>Betaproteobacteria</taxon>
        <taxon>Burkholderiales</taxon>
        <taxon>Oxalobacteraceae</taxon>
        <taxon>Noviherbaspirillum</taxon>
    </lineage>
</organism>
<dbReference type="Gene3D" id="1.10.357.10">
    <property type="entry name" value="Tetracycline Repressor, domain 2"/>
    <property type="match status" value="1"/>
</dbReference>
<dbReference type="PANTHER" id="PTHR47506:SF7">
    <property type="entry name" value="TRANSCRIPTIONAL REGULATORY PROTEIN"/>
    <property type="match status" value="1"/>
</dbReference>
<dbReference type="GO" id="GO:0003677">
    <property type="term" value="F:DNA binding"/>
    <property type="evidence" value="ECO:0007669"/>
    <property type="project" value="UniProtKB-UniRule"/>
</dbReference>
<dbReference type="RefSeq" id="WP_200596048.1">
    <property type="nucleotide sequence ID" value="NZ_JAEPBG010000013.1"/>
</dbReference>
<dbReference type="InterPro" id="IPR001647">
    <property type="entry name" value="HTH_TetR"/>
</dbReference>
<comment type="caution">
    <text evidence="6">The sequence shown here is derived from an EMBL/GenBank/DDBJ whole genome shotgun (WGS) entry which is preliminary data.</text>
</comment>
<name>A0A934W3M9_9BURK</name>
<dbReference type="InterPro" id="IPR036271">
    <property type="entry name" value="Tet_transcr_reg_TetR-rel_C_sf"/>
</dbReference>
<evidence type="ECO:0000256" key="4">
    <source>
        <dbReference type="PROSITE-ProRule" id="PRU00335"/>
    </source>
</evidence>
<dbReference type="Proteomes" id="UP000622890">
    <property type="component" value="Unassembled WGS sequence"/>
</dbReference>
<feature type="DNA-binding region" description="H-T-H motif" evidence="4">
    <location>
        <begin position="34"/>
        <end position="53"/>
    </location>
</feature>
<dbReference type="PRINTS" id="PR00455">
    <property type="entry name" value="HTHTETR"/>
</dbReference>
<proteinExistence type="predicted"/>
<accession>A0A934W3M9</accession>
<keyword evidence="3" id="KW-0804">Transcription</keyword>
<evidence type="ECO:0000259" key="5">
    <source>
        <dbReference type="PROSITE" id="PS50977"/>
    </source>
</evidence>
<dbReference type="SUPFAM" id="SSF48498">
    <property type="entry name" value="Tetracyclin repressor-like, C-terminal domain"/>
    <property type="match status" value="1"/>
</dbReference>
<keyword evidence="2 4" id="KW-0238">DNA-binding</keyword>
<evidence type="ECO:0000256" key="1">
    <source>
        <dbReference type="ARBA" id="ARBA00023015"/>
    </source>
</evidence>
<dbReference type="PANTHER" id="PTHR47506">
    <property type="entry name" value="TRANSCRIPTIONAL REGULATORY PROTEIN"/>
    <property type="match status" value="1"/>
</dbReference>
<sequence>MATEQKANRKEASHERILEAAARAIRRSGYAGASVAEVMKEAGLTHGGFYAHFPSRDAMVAEAIDHAGAQNTDSIGRRMTTLARRGASPLRSLLEAYLSEAHMQSPDGGCVVAALGSEMARQPEIVREASCRRVKALVERVRSVLPEGVPAAEAAVIASTMVGALQMARAMDPKEGRALLEANRETLLRRYDAPANI</sequence>
<evidence type="ECO:0000313" key="7">
    <source>
        <dbReference type="Proteomes" id="UP000622890"/>
    </source>
</evidence>
<dbReference type="Pfam" id="PF00440">
    <property type="entry name" value="TetR_N"/>
    <property type="match status" value="1"/>
</dbReference>
<dbReference type="PROSITE" id="PS50977">
    <property type="entry name" value="HTH_TETR_2"/>
    <property type="match status" value="1"/>
</dbReference>
<keyword evidence="7" id="KW-1185">Reference proteome</keyword>
<dbReference type="AlphaFoldDB" id="A0A934W3M9"/>
<feature type="domain" description="HTH tetR-type" evidence="5">
    <location>
        <begin position="11"/>
        <end position="71"/>
    </location>
</feature>
<dbReference type="EMBL" id="JAEPBG010000013">
    <property type="protein sequence ID" value="MBK4737606.1"/>
    <property type="molecule type" value="Genomic_DNA"/>
</dbReference>
<dbReference type="Gene3D" id="1.10.10.60">
    <property type="entry name" value="Homeodomain-like"/>
    <property type="match status" value="1"/>
</dbReference>
<keyword evidence="1" id="KW-0805">Transcription regulation</keyword>
<evidence type="ECO:0000256" key="2">
    <source>
        <dbReference type="ARBA" id="ARBA00023125"/>
    </source>
</evidence>
<dbReference type="InterPro" id="IPR011075">
    <property type="entry name" value="TetR_C"/>
</dbReference>
<evidence type="ECO:0000256" key="3">
    <source>
        <dbReference type="ARBA" id="ARBA00023163"/>
    </source>
</evidence>
<dbReference type="InterPro" id="IPR009057">
    <property type="entry name" value="Homeodomain-like_sf"/>
</dbReference>
<dbReference type="SUPFAM" id="SSF46689">
    <property type="entry name" value="Homeodomain-like"/>
    <property type="match status" value="1"/>
</dbReference>
<reference evidence="6" key="1">
    <citation type="submission" date="2021-01" db="EMBL/GenBank/DDBJ databases">
        <title>Genome sequence of strain Noviherbaspirillum sp. DKR-6.</title>
        <authorList>
            <person name="Chaudhary D.K."/>
        </authorList>
    </citation>
    <scope>NUCLEOTIDE SEQUENCE</scope>
    <source>
        <strain evidence="6">DKR-6</strain>
    </source>
</reference>
<evidence type="ECO:0000313" key="6">
    <source>
        <dbReference type="EMBL" id="MBK4737606.1"/>
    </source>
</evidence>